<protein>
    <submittedName>
        <fullName evidence="3">Golgi resident protein GCP60</fullName>
    </submittedName>
</protein>
<dbReference type="InterPro" id="IPR000582">
    <property type="entry name" value="Acyl-CoA-binding_protein"/>
</dbReference>
<dbReference type="InterPro" id="IPR014352">
    <property type="entry name" value="FERM/acyl-CoA-bd_prot_sf"/>
</dbReference>
<accession>A0A9W9ZPZ9</accession>
<feature type="region of interest" description="Disordered" evidence="1">
    <location>
        <begin position="154"/>
        <end position="203"/>
    </location>
</feature>
<dbReference type="InterPro" id="IPR035984">
    <property type="entry name" value="Acyl-CoA-binding_sf"/>
</dbReference>
<sequence length="203" mass="24031">MRIGVLWESTRGKMADGERNTEIAENSHELTIIEEQNTSIEAEGAPEKGAKEEPYNYGYSLPEYYKLCLQYYHKEKQIIKLTYDDKVQLTAYWKQISSGAYDPEKYPDVGYFDVIGNDRRRAWESLGSMQPRQAMKKFCSLLGTCSPELGPWMEAQQKEREEKERLRKEEEERLRREAEEAAERERQRLLAEETRRMAEEEER</sequence>
<reference evidence="3" key="1">
    <citation type="submission" date="2023-01" db="EMBL/GenBank/DDBJ databases">
        <title>Genome assembly of the deep-sea coral Lophelia pertusa.</title>
        <authorList>
            <person name="Herrera S."/>
            <person name="Cordes E."/>
        </authorList>
    </citation>
    <scope>NUCLEOTIDE SEQUENCE</scope>
    <source>
        <strain evidence="3">USNM1676648</strain>
        <tissue evidence="3">Polyp</tissue>
    </source>
</reference>
<organism evidence="3 4">
    <name type="scientific">Desmophyllum pertusum</name>
    <dbReference type="NCBI Taxonomy" id="174260"/>
    <lineage>
        <taxon>Eukaryota</taxon>
        <taxon>Metazoa</taxon>
        <taxon>Cnidaria</taxon>
        <taxon>Anthozoa</taxon>
        <taxon>Hexacorallia</taxon>
        <taxon>Scleractinia</taxon>
        <taxon>Caryophylliina</taxon>
        <taxon>Caryophylliidae</taxon>
        <taxon>Desmophyllum</taxon>
    </lineage>
</organism>
<name>A0A9W9ZPZ9_9CNID</name>
<dbReference type="EMBL" id="MU825885">
    <property type="protein sequence ID" value="KAJ7384668.1"/>
    <property type="molecule type" value="Genomic_DNA"/>
</dbReference>
<gene>
    <name evidence="3" type="primary">ACBD3</name>
    <name evidence="3" type="ORF">OS493_020249</name>
</gene>
<proteinExistence type="predicted"/>
<dbReference type="SUPFAM" id="SSF47027">
    <property type="entry name" value="Acyl-CoA binding protein"/>
    <property type="match status" value="1"/>
</dbReference>
<dbReference type="PANTHER" id="PTHR22973">
    <property type="entry name" value="LD35087P"/>
    <property type="match status" value="1"/>
</dbReference>
<dbReference type="Proteomes" id="UP001163046">
    <property type="component" value="Unassembled WGS sequence"/>
</dbReference>
<evidence type="ECO:0000256" key="1">
    <source>
        <dbReference type="SAM" id="MobiDB-lite"/>
    </source>
</evidence>
<dbReference type="OrthoDB" id="5839451at2759"/>
<dbReference type="Gene3D" id="1.20.80.10">
    <property type="match status" value="1"/>
</dbReference>
<dbReference type="Pfam" id="PF00887">
    <property type="entry name" value="ACBP"/>
    <property type="match status" value="1"/>
</dbReference>
<feature type="domain" description="ACB" evidence="2">
    <location>
        <begin position="61"/>
        <end position="151"/>
    </location>
</feature>
<evidence type="ECO:0000313" key="3">
    <source>
        <dbReference type="EMBL" id="KAJ7384668.1"/>
    </source>
</evidence>
<dbReference type="AlphaFoldDB" id="A0A9W9ZPZ9"/>
<evidence type="ECO:0000259" key="2">
    <source>
        <dbReference type="PROSITE" id="PS51228"/>
    </source>
</evidence>
<feature type="compositionally biased region" description="Basic and acidic residues" evidence="1">
    <location>
        <begin position="156"/>
        <end position="203"/>
    </location>
</feature>
<keyword evidence="4" id="KW-1185">Reference proteome</keyword>
<dbReference type="GO" id="GO:0000062">
    <property type="term" value="F:fatty-acyl-CoA binding"/>
    <property type="evidence" value="ECO:0007669"/>
    <property type="project" value="InterPro"/>
</dbReference>
<evidence type="ECO:0000313" key="4">
    <source>
        <dbReference type="Proteomes" id="UP001163046"/>
    </source>
</evidence>
<comment type="caution">
    <text evidence="3">The sequence shown here is derived from an EMBL/GenBank/DDBJ whole genome shotgun (WGS) entry which is preliminary data.</text>
</comment>
<dbReference type="PROSITE" id="PS51228">
    <property type="entry name" value="ACB_2"/>
    <property type="match status" value="1"/>
</dbReference>
<dbReference type="GO" id="GO:0000139">
    <property type="term" value="C:Golgi membrane"/>
    <property type="evidence" value="ECO:0007669"/>
    <property type="project" value="TreeGrafter"/>
</dbReference>
<dbReference type="InterPro" id="IPR052269">
    <property type="entry name" value="Golgi-PI4KB_interaction"/>
</dbReference>
<dbReference type="PANTHER" id="PTHR22973:SF3">
    <property type="entry name" value="PROTEIN TMED8"/>
    <property type="match status" value="1"/>
</dbReference>